<dbReference type="PROSITE" id="PS00745">
    <property type="entry name" value="RF_PROK_I"/>
    <property type="match status" value="1"/>
</dbReference>
<comment type="caution">
    <text evidence="11">The sequence shown here is derived from an EMBL/GenBank/DDBJ whole genome shotgun (WGS) entry which is preliminary data.</text>
</comment>
<keyword evidence="4 7" id="KW-0488">Methylation</keyword>
<dbReference type="NCBIfam" id="TIGR00019">
    <property type="entry name" value="prfA"/>
    <property type="match status" value="1"/>
</dbReference>
<dbReference type="Pfam" id="PF00472">
    <property type="entry name" value="RF-1"/>
    <property type="match status" value="1"/>
</dbReference>
<evidence type="ECO:0000256" key="6">
    <source>
        <dbReference type="ARBA" id="ARBA00022917"/>
    </source>
</evidence>
<sequence>MVFLSHKRINDLKNRYSEIESQMSESPSVDTYIKLNAEYAALAPVISKLNSYDQAKLEEQDLISLLAEKDIDCEIQAIAQAEILELEKKIKAFVHEISCLLLPKDMDDNKSCILEIRAGTGGSEAALFVGDLFRMYERYSTSQNWKIEILSSSENDDGGYKEIVGTISGRGVFARMKFESGVHRVQRIPITEAGGRIHTSAATVAVLPDAEEIDIAIAPEDIRIDTMRASGAGGQHVNTTDSAVRITHLPTGMIVTSSEKSQHQNRLQAMKVLRARLYDAERSRIRNERSADRKSQIGSGDRSERIRTYNFPQGRITDHRINLTLYKLEHVLQGSLDEIINALLTENQARIIGSTNE</sequence>
<evidence type="ECO:0000256" key="9">
    <source>
        <dbReference type="SAM" id="MobiDB-lite"/>
    </source>
</evidence>
<dbReference type="HAMAP" id="MF_00093">
    <property type="entry name" value="Rel_fac_1"/>
    <property type="match status" value="1"/>
</dbReference>
<dbReference type="SMART" id="SM00937">
    <property type="entry name" value="PCRF"/>
    <property type="match status" value="1"/>
</dbReference>
<evidence type="ECO:0000313" key="12">
    <source>
        <dbReference type="Proteomes" id="UP000736856"/>
    </source>
</evidence>
<evidence type="ECO:0000256" key="7">
    <source>
        <dbReference type="HAMAP-Rule" id="MF_00093"/>
    </source>
</evidence>
<keyword evidence="5 7" id="KW-0963">Cytoplasm</keyword>
<feature type="domain" description="Prokaryotic-type class I peptide chain release factors" evidence="10">
    <location>
        <begin position="228"/>
        <end position="244"/>
    </location>
</feature>
<dbReference type="FunFam" id="3.30.70.1660:FF:000002">
    <property type="entry name" value="Peptide chain release factor 1"/>
    <property type="match status" value="1"/>
</dbReference>
<evidence type="ECO:0000256" key="2">
    <source>
        <dbReference type="ARBA" id="ARBA00004496"/>
    </source>
</evidence>
<comment type="subcellular location">
    <subcellularLocation>
        <location evidence="2 7">Cytoplasm</location>
    </subcellularLocation>
</comment>
<dbReference type="GO" id="GO:0016149">
    <property type="term" value="F:translation release factor activity, codon specific"/>
    <property type="evidence" value="ECO:0007669"/>
    <property type="project" value="UniProtKB-UniRule"/>
</dbReference>
<dbReference type="GO" id="GO:0005829">
    <property type="term" value="C:cytosol"/>
    <property type="evidence" value="ECO:0007669"/>
    <property type="project" value="UniProtKB-ARBA"/>
</dbReference>
<dbReference type="InterPro" id="IPR004373">
    <property type="entry name" value="RF-1"/>
</dbReference>
<dbReference type="InterPro" id="IPR000352">
    <property type="entry name" value="Pep_chain_release_fac_I"/>
</dbReference>
<name>A0A937ALP0_9HYPH</name>
<accession>A0A937ALP0</accession>
<dbReference type="Gene3D" id="3.30.160.20">
    <property type="match status" value="1"/>
</dbReference>
<dbReference type="EMBL" id="SEOL01000005">
    <property type="protein sequence ID" value="MBL0849047.1"/>
    <property type="molecule type" value="Genomic_DNA"/>
</dbReference>
<dbReference type="Gene3D" id="3.30.70.1660">
    <property type="match status" value="1"/>
</dbReference>
<dbReference type="PANTHER" id="PTHR43804">
    <property type="entry name" value="LD18447P"/>
    <property type="match status" value="1"/>
</dbReference>
<dbReference type="Gene3D" id="6.10.140.1950">
    <property type="match status" value="1"/>
</dbReference>
<evidence type="ECO:0000256" key="5">
    <source>
        <dbReference type="ARBA" id="ARBA00022490"/>
    </source>
</evidence>
<dbReference type="Proteomes" id="UP000736856">
    <property type="component" value="Unassembled WGS sequence"/>
</dbReference>
<organism evidence="11 12">
    <name type="scientific">Candidatus Liberibacter ctenarytainae</name>
    <dbReference type="NCBI Taxonomy" id="2020335"/>
    <lineage>
        <taxon>Bacteria</taxon>
        <taxon>Pseudomonadati</taxon>
        <taxon>Pseudomonadota</taxon>
        <taxon>Alphaproteobacteria</taxon>
        <taxon>Hyphomicrobiales</taxon>
        <taxon>Rhizobiaceae</taxon>
        <taxon>Liberibacter</taxon>
    </lineage>
</organism>
<dbReference type="InterPro" id="IPR005139">
    <property type="entry name" value="PCRF"/>
</dbReference>
<evidence type="ECO:0000256" key="8">
    <source>
        <dbReference type="NCBIfam" id="TIGR00019"/>
    </source>
</evidence>
<evidence type="ECO:0000256" key="3">
    <source>
        <dbReference type="ARBA" id="ARBA00010835"/>
    </source>
</evidence>
<dbReference type="FunFam" id="3.30.70.1660:FF:000004">
    <property type="entry name" value="Peptide chain release factor 1"/>
    <property type="match status" value="1"/>
</dbReference>
<dbReference type="AlphaFoldDB" id="A0A937ALP0"/>
<evidence type="ECO:0000313" key="11">
    <source>
        <dbReference type="EMBL" id="MBL0849047.1"/>
    </source>
</evidence>
<comment type="function">
    <text evidence="1 7">Peptide chain release factor 1 directs the termination of translation in response to the peptide chain termination codons UAG and UAA.</text>
</comment>
<dbReference type="SUPFAM" id="SSF75620">
    <property type="entry name" value="Release factor"/>
    <property type="match status" value="1"/>
</dbReference>
<dbReference type="Pfam" id="PF03462">
    <property type="entry name" value="PCRF"/>
    <property type="match status" value="1"/>
</dbReference>
<dbReference type="FunFam" id="3.30.160.20:FF:000004">
    <property type="entry name" value="Peptide chain release factor 1"/>
    <property type="match status" value="1"/>
</dbReference>
<evidence type="ECO:0000256" key="4">
    <source>
        <dbReference type="ARBA" id="ARBA00022481"/>
    </source>
</evidence>
<evidence type="ECO:0000256" key="1">
    <source>
        <dbReference type="ARBA" id="ARBA00002986"/>
    </source>
</evidence>
<evidence type="ECO:0000259" key="10">
    <source>
        <dbReference type="PROSITE" id="PS00745"/>
    </source>
</evidence>
<protein>
    <recommendedName>
        <fullName evidence="7 8">Peptide chain release factor 1</fullName>
        <shortName evidence="7">RF-1</shortName>
    </recommendedName>
</protein>
<proteinExistence type="inferred from homology"/>
<comment type="similarity">
    <text evidence="3 7">Belongs to the prokaryotic/mitochondrial release factor family.</text>
</comment>
<dbReference type="InterPro" id="IPR050057">
    <property type="entry name" value="Prokaryotic/Mito_RF"/>
</dbReference>
<dbReference type="PANTHER" id="PTHR43804:SF7">
    <property type="entry name" value="LD18447P"/>
    <property type="match status" value="1"/>
</dbReference>
<comment type="PTM">
    <text evidence="7">Methylated by PrmC. Methylation increases the termination efficiency of RF1.</text>
</comment>
<dbReference type="InterPro" id="IPR045853">
    <property type="entry name" value="Pep_chain_release_fac_I_sf"/>
</dbReference>
<gene>
    <name evidence="7" type="primary">prfA</name>
    <name evidence="11" type="ORF">EU981_03055</name>
</gene>
<reference evidence="11" key="1">
    <citation type="submission" date="2019-02" db="EMBL/GenBank/DDBJ databases">
        <title>A novel Candidatus Liberibacter species associated with the New Zealand native fuchsia psyllid, Ctenarytaina fuchsiae.</title>
        <authorList>
            <person name="Thompson S.M."/>
            <person name="Jorgensen N."/>
            <person name="David C."/>
            <person name="Bulman S.R."/>
            <person name="Smith G.R."/>
        </authorList>
    </citation>
    <scope>NUCLEOTIDE SEQUENCE</scope>
    <source>
        <strain evidence="11">Oxford</strain>
    </source>
</reference>
<feature type="region of interest" description="Disordered" evidence="9">
    <location>
        <begin position="285"/>
        <end position="306"/>
    </location>
</feature>
<feature type="modified residue" description="N5-methylglutamine" evidence="7">
    <location>
        <position position="235"/>
    </location>
</feature>
<dbReference type="NCBIfam" id="NF001859">
    <property type="entry name" value="PRK00591.1"/>
    <property type="match status" value="1"/>
</dbReference>
<keyword evidence="6 7" id="KW-0648">Protein biosynthesis</keyword>